<accession>A0A1I0CAY6</accession>
<dbReference type="AlphaFoldDB" id="A0A1I0CAY6"/>
<organism evidence="4 5">
    <name type="scientific">Nitrosospira multiformis</name>
    <dbReference type="NCBI Taxonomy" id="1231"/>
    <lineage>
        <taxon>Bacteria</taxon>
        <taxon>Pseudomonadati</taxon>
        <taxon>Pseudomonadota</taxon>
        <taxon>Betaproteobacteria</taxon>
        <taxon>Nitrosomonadales</taxon>
        <taxon>Nitrosomonadaceae</taxon>
        <taxon>Nitrosospira</taxon>
    </lineage>
</organism>
<keyword evidence="2" id="KW-1133">Transmembrane helix</keyword>
<sequence>MHSSIFGFLLLLLLAAAWSDIRSRRIPNILVFPGAVAGVLLHALLPQEMGALGILGSLAGWGTGLVLLLPLYLLRIMGAGDVKLMAMTGAYLGAQETVGALLCVLLAGGVLALVAALLEGKLRLLWRNLNVMLLGALAGGPMMGLPVSGEPGESVTGDAGEFAAESAGSLPYGVAIAAGTMVYLVMAHWG</sequence>
<feature type="transmembrane region" description="Helical" evidence="2">
    <location>
        <begin position="97"/>
        <end position="118"/>
    </location>
</feature>
<dbReference type="InterPro" id="IPR000045">
    <property type="entry name" value="Prepilin_IV_endopep_pep"/>
</dbReference>
<feature type="transmembrane region" description="Helical" evidence="2">
    <location>
        <begin position="169"/>
        <end position="189"/>
    </location>
</feature>
<evidence type="ECO:0000313" key="5">
    <source>
        <dbReference type="Proteomes" id="UP000183339"/>
    </source>
</evidence>
<evidence type="ECO:0000256" key="2">
    <source>
        <dbReference type="SAM" id="Phobius"/>
    </source>
</evidence>
<protein>
    <submittedName>
        <fullName evidence="4">Prepilin peptidase CpaA</fullName>
    </submittedName>
</protein>
<dbReference type="Pfam" id="PF01478">
    <property type="entry name" value="Peptidase_A24"/>
    <property type="match status" value="1"/>
</dbReference>
<gene>
    <name evidence="4" type="ORF">SAMN05216412_103347</name>
</gene>
<dbReference type="InterPro" id="IPR050882">
    <property type="entry name" value="Prepilin_peptidase/N-MTase"/>
</dbReference>
<evidence type="ECO:0000259" key="3">
    <source>
        <dbReference type="Pfam" id="PF01478"/>
    </source>
</evidence>
<dbReference type="OrthoDB" id="5508079at2"/>
<dbReference type="EMBL" id="FOHI01000003">
    <property type="protein sequence ID" value="SET16279.1"/>
    <property type="molecule type" value="Genomic_DNA"/>
</dbReference>
<feature type="domain" description="Prepilin type IV endopeptidase peptidase" evidence="3">
    <location>
        <begin position="8"/>
        <end position="113"/>
    </location>
</feature>
<reference evidence="4 5" key="1">
    <citation type="submission" date="2016-10" db="EMBL/GenBank/DDBJ databases">
        <authorList>
            <person name="de Groot N.N."/>
        </authorList>
    </citation>
    <scope>NUCLEOTIDE SEQUENCE [LARGE SCALE GENOMIC DNA]</scope>
    <source>
        <strain evidence="4 5">Nl7</strain>
    </source>
</reference>
<dbReference type="PANTHER" id="PTHR30487">
    <property type="entry name" value="TYPE 4 PREPILIN-LIKE PROTEINS LEADER PEPTIDE-PROCESSING ENZYME"/>
    <property type="match status" value="1"/>
</dbReference>
<dbReference type="RefSeq" id="WP_074706495.1">
    <property type="nucleotide sequence ID" value="NZ_FOHI01000003.1"/>
</dbReference>
<dbReference type="PANTHER" id="PTHR30487:SF0">
    <property type="entry name" value="PREPILIN LEADER PEPTIDASE_N-METHYLTRANSFERASE-RELATED"/>
    <property type="match status" value="1"/>
</dbReference>
<feature type="transmembrane region" description="Helical" evidence="2">
    <location>
        <begin position="130"/>
        <end position="149"/>
    </location>
</feature>
<proteinExistence type="inferred from homology"/>
<comment type="similarity">
    <text evidence="1">Belongs to the peptidase A24 family.</text>
</comment>
<keyword evidence="2" id="KW-0472">Membrane</keyword>
<dbReference type="GO" id="GO:0004190">
    <property type="term" value="F:aspartic-type endopeptidase activity"/>
    <property type="evidence" value="ECO:0007669"/>
    <property type="project" value="InterPro"/>
</dbReference>
<dbReference type="GO" id="GO:0005886">
    <property type="term" value="C:plasma membrane"/>
    <property type="evidence" value="ECO:0007669"/>
    <property type="project" value="TreeGrafter"/>
</dbReference>
<evidence type="ECO:0000313" key="4">
    <source>
        <dbReference type="EMBL" id="SET16279.1"/>
    </source>
</evidence>
<name>A0A1I0CAY6_9PROT</name>
<feature type="transmembrane region" description="Helical" evidence="2">
    <location>
        <begin position="52"/>
        <end position="77"/>
    </location>
</feature>
<evidence type="ECO:0000256" key="1">
    <source>
        <dbReference type="ARBA" id="ARBA00005801"/>
    </source>
</evidence>
<keyword evidence="2" id="KW-0812">Transmembrane</keyword>
<dbReference type="Gene3D" id="1.20.120.1220">
    <property type="match status" value="1"/>
</dbReference>
<dbReference type="Proteomes" id="UP000183339">
    <property type="component" value="Unassembled WGS sequence"/>
</dbReference>
<dbReference type="GO" id="GO:0006465">
    <property type="term" value="P:signal peptide processing"/>
    <property type="evidence" value="ECO:0007669"/>
    <property type="project" value="TreeGrafter"/>
</dbReference>
<feature type="transmembrane region" description="Helical" evidence="2">
    <location>
        <begin position="29"/>
        <end position="45"/>
    </location>
</feature>